<accession>A0A699H8Y3</accession>
<name>A0A699H8Y3_TANCI</name>
<dbReference type="EMBL" id="BKCJ010121408">
    <property type="protein sequence ID" value="GEX65275.1"/>
    <property type="molecule type" value="Genomic_DNA"/>
</dbReference>
<reference evidence="1" key="1">
    <citation type="journal article" date="2019" name="Sci. Rep.">
        <title>Draft genome of Tanacetum cinerariifolium, the natural source of mosquito coil.</title>
        <authorList>
            <person name="Yamashiro T."/>
            <person name="Shiraishi A."/>
            <person name="Satake H."/>
            <person name="Nakayama K."/>
        </authorList>
    </citation>
    <scope>NUCLEOTIDE SEQUENCE</scope>
</reference>
<dbReference type="AlphaFoldDB" id="A0A699H8Y3"/>
<proteinExistence type="predicted"/>
<protein>
    <submittedName>
        <fullName evidence="1">Uncharacterized protein</fullName>
    </submittedName>
</protein>
<sequence length="240" mass="27301">MSEEGQNIDVGSLPKFDMPLYSSEMTAKDVKLLALRHDIPLDLHPIALTKEWTMDQLPKDMIGLYEQYFEFSGIRQTRSLVFFREKGWRAIPDAMAYRHHDSDVNDPIPKDGFHASDVPMLTEQVVDLRLVPSGLLFLGGLATTWDFLVVTMSEYLRFPFLSGASISKGPPLTSQYQIVHHTTPLLSLGQNIPAKTDHQKKVVVEDPKIVATRERKARVAAKKSKENLFHTKDELERESR</sequence>
<evidence type="ECO:0000313" key="1">
    <source>
        <dbReference type="EMBL" id="GEX65275.1"/>
    </source>
</evidence>
<comment type="caution">
    <text evidence="1">The sequence shown here is derived from an EMBL/GenBank/DDBJ whole genome shotgun (WGS) entry which is preliminary data.</text>
</comment>
<gene>
    <name evidence="1" type="ORF">Tci_337250</name>
</gene>
<organism evidence="1">
    <name type="scientific">Tanacetum cinerariifolium</name>
    <name type="common">Dalmatian daisy</name>
    <name type="synonym">Chrysanthemum cinerariifolium</name>
    <dbReference type="NCBI Taxonomy" id="118510"/>
    <lineage>
        <taxon>Eukaryota</taxon>
        <taxon>Viridiplantae</taxon>
        <taxon>Streptophyta</taxon>
        <taxon>Embryophyta</taxon>
        <taxon>Tracheophyta</taxon>
        <taxon>Spermatophyta</taxon>
        <taxon>Magnoliopsida</taxon>
        <taxon>eudicotyledons</taxon>
        <taxon>Gunneridae</taxon>
        <taxon>Pentapetalae</taxon>
        <taxon>asterids</taxon>
        <taxon>campanulids</taxon>
        <taxon>Asterales</taxon>
        <taxon>Asteraceae</taxon>
        <taxon>Asteroideae</taxon>
        <taxon>Anthemideae</taxon>
        <taxon>Anthemidinae</taxon>
        <taxon>Tanacetum</taxon>
    </lineage>
</organism>